<evidence type="ECO:0000313" key="3">
    <source>
        <dbReference type="Proteomes" id="UP000005239"/>
    </source>
</evidence>
<feature type="compositionally biased region" description="Low complexity" evidence="1">
    <location>
        <begin position="214"/>
        <end position="229"/>
    </location>
</feature>
<feature type="compositionally biased region" description="Basic and acidic residues" evidence="1">
    <location>
        <begin position="661"/>
        <end position="673"/>
    </location>
</feature>
<feature type="region of interest" description="Disordered" evidence="1">
    <location>
        <begin position="277"/>
        <end position="1056"/>
    </location>
</feature>
<feature type="compositionally biased region" description="Low complexity" evidence="1">
    <location>
        <begin position="919"/>
        <end position="929"/>
    </location>
</feature>
<feature type="compositionally biased region" description="Basic and acidic residues" evidence="1">
    <location>
        <begin position="611"/>
        <end position="632"/>
    </location>
</feature>
<feature type="compositionally biased region" description="Low complexity" evidence="1">
    <location>
        <begin position="373"/>
        <end position="388"/>
    </location>
</feature>
<feature type="compositionally biased region" description="Basic and acidic residues" evidence="1">
    <location>
        <begin position="277"/>
        <end position="287"/>
    </location>
</feature>
<gene>
    <name evidence="2" type="primary">WBGene00277282</name>
</gene>
<reference evidence="2" key="2">
    <citation type="submission" date="2022-06" db="UniProtKB">
        <authorList>
            <consortium name="EnsemblMetazoa"/>
        </authorList>
    </citation>
    <scope>IDENTIFICATION</scope>
    <source>
        <strain evidence="2">PS312</strain>
    </source>
</reference>
<evidence type="ECO:0000313" key="2">
    <source>
        <dbReference type="EnsemblMetazoa" id="PPA38913.1"/>
    </source>
</evidence>
<feature type="compositionally biased region" description="Basic and acidic residues" evidence="1">
    <location>
        <begin position="471"/>
        <end position="489"/>
    </location>
</feature>
<keyword evidence="3" id="KW-1185">Reference proteome</keyword>
<dbReference type="GO" id="GO:0005737">
    <property type="term" value="C:cytoplasm"/>
    <property type="evidence" value="ECO:0000318"/>
    <property type="project" value="GO_Central"/>
</dbReference>
<feature type="compositionally biased region" description="Polar residues" evidence="1">
    <location>
        <begin position="429"/>
        <end position="438"/>
    </location>
</feature>
<sequence length="1056" mass="115560">NQNDVKSVRNQQASFRGLSSCNSTSALFPAKMNDLEQLRTRSVKWTLADDSKLITVISSLVESMIDRGRNFDSSILTTSSAISRLHSTIDTAESAIGLYSGTQFIEQRVLDDDYRPRRPSQPAPTLSLEQRQAIILDDIRMAMKNGLQMIDNSFRRLGDDSDPFIQYEPIDRYNKSIPPLIGSDAFHSMGKRMKKTEETKEIGPIAVSTREEVSSLPSSSVQPSPSVPSTQFIGISAYPPSTSAPPPPPPPMPTKISPLPIDRSALNAEITSALKGVRGEFRVPHDDGPEDVDAGLTPPLPPRSTLHPTPSTTTAPNLPPRGSIQHTTAPELPPKKDEKPSTTLPLPAEPKKKSIFDFDSDDDDFATVLSRPSKTQASSSTLSSSMRSNESETKSEESQEEKKEQKKNQAPSSLVAELAAAAANKRAQQLESAGNPTVPQRPPRSFVNKEDRPIDSPGSFINPLATSTPAPKKEEKKKEEIRKEEEVKPVVKKQSWAAPKKSIFDDEDSDLDDFFKPPAKNSTLKKQEIKEEVKKEEVKKTVQTPKPVAATPQPPKPRRKNIFDSDSDEDFLKPKTPVSQRKAEEKPKKEEPPPAVESTEPLEHSVSNRTKAKEEDLKEEKEEEKGEKKSAEKTPILAPPEVVDTPKPSAEINTNPIASDSIEKKDEGGKGEESLLEDSVFIRDPFKTVEEQYKEQPHPPREEKAFTPLRESPPPIGESPIVQSKSSSEESVKEASNPLQEKPIAPARVKKELSVHFDSPPPFDQPEEEPTDERDHRDSSPSDDSDTEAMQGNRAAFMAQLNAKLAAKPPSGMGVRPVSMIETSSTPFVPPSVDRSNDTPPITRRAASETKSEGPLSHANKSRPRGPVRRPPTTKRITSSSESEDTTKSVAMPRSTVSPSAGRDTVSKIIPPKSPSPPSSISRKSSSSSLGPDGDPLSAISAVHTSPYKTSPAAKPPTNPMSRMTVSSISTVKSDAASTTQSTDSKPKKSIFDSDSDDFYEKFGGSKTLPTKNSVFKNELESALKKDKKAPSTSSSQKKGLFDDSDEDLDMFRKKK</sequence>
<dbReference type="GO" id="GO:0005634">
    <property type="term" value="C:nucleus"/>
    <property type="evidence" value="ECO:0000318"/>
    <property type="project" value="GO_Central"/>
</dbReference>
<proteinExistence type="predicted"/>
<name>A0A2A6BCV2_PRIPA</name>
<reference evidence="3" key="1">
    <citation type="journal article" date="2008" name="Nat. Genet.">
        <title>The Pristionchus pacificus genome provides a unique perspective on nematode lifestyle and parasitism.</title>
        <authorList>
            <person name="Dieterich C."/>
            <person name="Clifton S.W."/>
            <person name="Schuster L.N."/>
            <person name="Chinwalla A."/>
            <person name="Delehaunty K."/>
            <person name="Dinkelacker I."/>
            <person name="Fulton L."/>
            <person name="Fulton R."/>
            <person name="Godfrey J."/>
            <person name="Minx P."/>
            <person name="Mitreva M."/>
            <person name="Roeseler W."/>
            <person name="Tian H."/>
            <person name="Witte H."/>
            <person name="Yang S.P."/>
            <person name="Wilson R.K."/>
            <person name="Sommer R.J."/>
        </authorList>
    </citation>
    <scope>NUCLEOTIDE SEQUENCE [LARGE SCALE GENOMIC DNA]</scope>
    <source>
        <strain evidence="3">PS312</strain>
    </source>
</reference>
<accession>A0A8R1UV47</accession>
<dbReference type="Proteomes" id="UP000005239">
    <property type="component" value="Unassembled WGS sequence"/>
</dbReference>
<dbReference type="AlphaFoldDB" id="A0A2A6BCV2"/>
<feature type="compositionally biased region" description="Low complexity" evidence="1">
    <location>
        <begin position="974"/>
        <end position="984"/>
    </location>
</feature>
<accession>A0A2A6BCV2</accession>
<feature type="compositionally biased region" description="Basic and acidic residues" evidence="1">
    <location>
        <begin position="389"/>
        <end position="407"/>
    </location>
</feature>
<protein>
    <submittedName>
        <fullName evidence="2">Uncharacterized protein</fullName>
    </submittedName>
</protein>
<feature type="compositionally biased region" description="Basic and acidic residues" evidence="1">
    <location>
        <begin position="680"/>
        <end position="705"/>
    </location>
</feature>
<feature type="compositionally biased region" description="Basic and acidic residues" evidence="1">
    <location>
        <begin position="525"/>
        <end position="540"/>
    </location>
</feature>
<feature type="compositionally biased region" description="Pro residues" evidence="1">
    <location>
        <begin position="242"/>
        <end position="253"/>
    </location>
</feature>
<evidence type="ECO:0000256" key="1">
    <source>
        <dbReference type="SAM" id="MobiDB-lite"/>
    </source>
</evidence>
<feature type="compositionally biased region" description="Low complexity" evidence="1">
    <location>
        <begin position="416"/>
        <end position="427"/>
    </location>
</feature>
<feature type="region of interest" description="Disordered" evidence="1">
    <location>
        <begin position="208"/>
        <end position="258"/>
    </location>
</feature>
<organism evidence="2 3">
    <name type="scientific">Pristionchus pacificus</name>
    <name type="common">Parasitic nematode worm</name>
    <dbReference type="NCBI Taxonomy" id="54126"/>
    <lineage>
        <taxon>Eukaryota</taxon>
        <taxon>Metazoa</taxon>
        <taxon>Ecdysozoa</taxon>
        <taxon>Nematoda</taxon>
        <taxon>Chromadorea</taxon>
        <taxon>Rhabditida</taxon>
        <taxon>Rhabditina</taxon>
        <taxon>Diplogasteromorpha</taxon>
        <taxon>Diplogasteroidea</taxon>
        <taxon>Neodiplogasteridae</taxon>
        <taxon>Pristionchus</taxon>
    </lineage>
</organism>
<dbReference type="OrthoDB" id="751084at2759"/>
<dbReference type="EnsemblMetazoa" id="PPA38913.1">
    <property type="protein sequence ID" value="PPA38913.1"/>
    <property type="gene ID" value="WBGene00277282"/>
</dbReference>
<feature type="compositionally biased region" description="Basic and acidic residues" evidence="1">
    <location>
        <begin position="581"/>
        <end position="592"/>
    </location>
</feature>
<feature type="compositionally biased region" description="Polar residues" evidence="1">
    <location>
        <begin position="960"/>
        <end position="973"/>
    </location>
</feature>
<feature type="compositionally biased region" description="Polar residues" evidence="1">
    <location>
        <begin position="306"/>
        <end position="316"/>
    </location>
</feature>